<keyword evidence="6 8" id="KW-0067">ATP-binding</keyword>
<keyword evidence="4" id="KW-0472">Membrane</keyword>
<dbReference type="PROSITE" id="PS50893">
    <property type="entry name" value="ABC_TRANSPORTER_2"/>
    <property type="match status" value="1"/>
</dbReference>
<sequence>MSSDFSLKVDGVSKTYDVFKSPAQRIAQMFAPKAQLAEKFLALKEVSFQINPGDFFGIIGQNGSGKSTLLQIIAGILPPTTGKIQVSGRIAALLELGAGFNPEFTGRENARLNAQILGISGAEFNRIFPEIEAFADIGHFIDQPVKTYSSGMFVRLAFSVQACIDPDILIVDEALAVGDIFFRLKCYERLERLRKKGCTIILVTHSMDDILHYCDKVLLLNYGDPVYFGDPVEAVNRYYALGHLNAHDRANDVTDHQTITISGESGDDMSDGSSRGDTFDWPAGPFASMDTREQIGPGTVRCLRMALMDHRDTAKQVFRQGELMRLYCEFEVSETLETPCAGFVIRTEKGVVVHGKHTAQTDGLVPGTIAAGSIVRAVFEIPLNLGPGEYVVDLGFSTWPRAIYSQRARITMAELESSATRHCVVAAAQSFSVIPRGQLGYDAQPFYGLAGLESSTRVMLAE</sequence>
<evidence type="ECO:0000256" key="4">
    <source>
        <dbReference type="ARBA" id="ARBA00022519"/>
    </source>
</evidence>
<gene>
    <name evidence="8" type="ORF">VL15_35855</name>
</gene>
<dbReference type="Pfam" id="PF00005">
    <property type="entry name" value="ABC_tran"/>
    <property type="match status" value="1"/>
</dbReference>
<dbReference type="EMBL" id="LDWR01000079">
    <property type="protein sequence ID" value="KML46349.1"/>
    <property type="molecule type" value="Genomic_DNA"/>
</dbReference>
<dbReference type="Pfam" id="PF14524">
    <property type="entry name" value="Wzt_C"/>
    <property type="match status" value="1"/>
</dbReference>
<keyword evidence="5" id="KW-0547">Nucleotide-binding</keyword>
<keyword evidence="2" id="KW-0813">Transport</keyword>
<dbReference type="InterPro" id="IPR003593">
    <property type="entry name" value="AAA+_ATPase"/>
</dbReference>
<dbReference type="Gene3D" id="2.70.50.60">
    <property type="entry name" value="abc- transporter (atp binding component) like domain"/>
    <property type="match status" value="1"/>
</dbReference>
<dbReference type="InterPro" id="IPR050683">
    <property type="entry name" value="Bact_Polysacc_Export_ATP-bd"/>
</dbReference>
<protein>
    <submittedName>
        <fullName evidence="8">ABC transporter ATP-binding protein</fullName>
    </submittedName>
</protein>
<feature type="domain" description="ABC transporter" evidence="7">
    <location>
        <begin position="13"/>
        <end position="247"/>
    </location>
</feature>
<dbReference type="PROSITE" id="PS00211">
    <property type="entry name" value="ABC_TRANSPORTER_1"/>
    <property type="match status" value="1"/>
</dbReference>
<evidence type="ECO:0000313" key="9">
    <source>
        <dbReference type="Proteomes" id="UP000036338"/>
    </source>
</evidence>
<evidence type="ECO:0000313" key="8">
    <source>
        <dbReference type="EMBL" id="KML46349.1"/>
    </source>
</evidence>
<dbReference type="PATRIC" id="fig|292.27.peg.8197"/>
<dbReference type="AlphaFoldDB" id="A0A0J5WBG7"/>
<evidence type="ECO:0000256" key="6">
    <source>
        <dbReference type="ARBA" id="ARBA00022840"/>
    </source>
</evidence>
<dbReference type="GO" id="GO:0140359">
    <property type="term" value="F:ABC-type transporter activity"/>
    <property type="evidence" value="ECO:0007669"/>
    <property type="project" value="InterPro"/>
</dbReference>
<keyword evidence="3" id="KW-1003">Cell membrane</keyword>
<evidence type="ECO:0000256" key="3">
    <source>
        <dbReference type="ARBA" id="ARBA00022475"/>
    </source>
</evidence>
<dbReference type="Gene3D" id="3.40.50.300">
    <property type="entry name" value="P-loop containing nucleotide triphosphate hydrolases"/>
    <property type="match status" value="1"/>
</dbReference>
<dbReference type="RefSeq" id="WP_048251517.1">
    <property type="nucleotide sequence ID" value="NZ_LDWR01000079.1"/>
</dbReference>
<dbReference type="InterPro" id="IPR017871">
    <property type="entry name" value="ABC_transporter-like_CS"/>
</dbReference>
<dbReference type="GO" id="GO:0016020">
    <property type="term" value="C:membrane"/>
    <property type="evidence" value="ECO:0007669"/>
    <property type="project" value="InterPro"/>
</dbReference>
<dbReference type="CDD" id="cd10147">
    <property type="entry name" value="Wzt_C-like"/>
    <property type="match status" value="1"/>
</dbReference>
<dbReference type="PANTHER" id="PTHR46743">
    <property type="entry name" value="TEICHOIC ACIDS EXPORT ATP-BINDING PROTEIN TAGH"/>
    <property type="match status" value="1"/>
</dbReference>
<evidence type="ECO:0000256" key="2">
    <source>
        <dbReference type="ARBA" id="ARBA00022448"/>
    </source>
</evidence>
<accession>A0A0J5WBG7</accession>
<proteinExistence type="inferred from homology"/>
<evidence type="ECO:0000256" key="5">
    <source>
        <dbReference type="ARBA" id="ARBA00022741"/>
    </source>
</evidence>
<dbReference type="InterPro" id="IPR003439">
    <property type="entry name" value="ABC_transporter-like_ATP-bd"/>
</dbReference>
<comment type="similarity">
    <text evidence="1">Belongs to the ABC transporter superfamily.</text>
</comment>
<dbReference type="PANTHER" id="PTHR46743:SF2">
    <property type="entry name" value="TEICHOIC ACIDS EXPORT ATP-BINDING PROTEIN TAGH"/>
    <property type="match status" value="1"/>
</dbReference>
<organism evidence="8 9">
    <name type="scientific">Burkholderia cepacia</name>
    <name type="common">Pseudomonas cepacia</name>
    <dbReference type="NCBI Taxonomy" id="292"/>
    <lineage>
        <taxon>Bacteria</taxon>
        <taxon>Pseudomonadati</taxon>
        <taxon>Pseudomonadota</taxon>
        <taxon>Betaproteobacteria</taxon>
        <taxon>Burkholderiales</taxon>
        <taxon>Burkholderiaceae</taxon>
        <taxon>Burkholderia</taxon>
        <taxon>Burkholderia cepacia complex</taxon>
    </lineage>
</organism>
<dbReference type="SMART" id="SM00382">
    <property type="entry name" value="AAA"/>
    <property type="match status" value="1"/>
</dbReference>
<evidence type="ECO:0000256" key="1">
    <source>
        <dbReference type="ARBA" id="ARBA00005417"/>
    </source>
</evidence>
<keyword evidence="4" id="KW-0997">Cell inner membrane</keyword>
<dbReference type="InterPro" id="IPR015860">
    <property type="entry name" value="ABC_transpr_TagH-like"/>
</dbReference>
<dbReference type="GO" id="GO:0016887">
    <property type="term" value="F:ATP hydrolysis activity"/>
    <property type="evidence" value="ECO:0007669"/>
    <property type="project" value="InterPro"/>
</dbReference>
<dbReference type="InterPro" id="IPR027417">
    <property type="entry name" value="P-loop_NTPase"/>
</dbReference>
<dbReference type="GO" id="GO:0005524">
    <property type="term" value="F:ATP binding"/>
    <property type="evidence" value="ECO:0007669"/>
    <property type="project" value="UniProtKB-KW"/>
</dbReference>
<evidence type="ECO:0000259" key="7">
    <source>
        <dbReference type="PROSITE" id="PS50893"/>
    </source>
</evidence>
<dbReference type="CDD" id="cd03220">
    <property type="entry name" value="ABC_KpsT_Wzt"/>
    <property type="match status" value="1"/>
</dbReference>
<reference evidence="8 9" key="1">
    <citation type="submission" date="2015-05" db="EMBL/GenBank/DDBJ databases">
        <title>Draft genome of Burkholderia cepacia LK29.</title>
        <authorList>
            <person name="Chan X.Y."/>
        </authorList>
    </citation>
    <scope>NUCLEOTIDE SEQUENCE [LARGE SCALE GENOMIC DNA]</scope>
    <source>
        <strain evidence="8 9">LK29</strain>
    </source>
</reference>
<dbReference type="InterPro" id="IPR029439">
    <property type="entry name" value="Wzt_C"/>
</dbReference>
<name>A0A0J5WBG7_BURCE</name>
<comment type="caution">
    <text evidence="8">The sequence shown here is derived from an EMBL/GenBank/DDBJ whole genome shotgun (WGS) entry which is preliminary data.</text>
</comment>
<dbReference type="Proteomes" id="UP000036338">
    <property type="component" value="Unassembled WGS sequence"/>
</dbReference>
<dbReference type="SUPFAM" id="SSF52540">
    <property type="entry name" value="P-loop containing nucleoside triphosphate hydrolases"/>
    <property type="match status" value="1"/>
</dbReference>